<organism evidence="2 3">
    <name type="scientific">Pseudomonas putida ND6</name>
    <dbReference type="NCBI Taxonomy" id="231023"/>
    <lineage>
        <taxon>Bacteria</taxon>
        <taxon>Pseudomonadati</taxon>
        <taxon>Pseudomonadota</taxon>
        <taxon>Gammaproteobacteria</taxon>
        <taxon>Pseudomonadales</taxon>
        <taxon>Pseudomonadaceae</taxon>
        <taxon>Pseudomonas</taxon>
    </lineage>
</organism>
<keyword evidence="1" id="KW-0732">Signal</keyword>
<evidence type="ECO:0000313" key="2">
    <source>
        <dbReference type="EMBL" id="AFK68128.1"/>
    </source>
</evidence>
<feature type="chain" id="PRO_5003680879" description="Quorum-sensing-regulated virulence factor" evidence="1">
    <location>
        <begin position="34"/>
        <end position="151"/>
    </location>
</feature>
<dbReference type="AlphaFoldDB" id="I3URK7"/>
<evidence type="ECO:0000313" key="3">
    <source>
        <dbReference type="Proteomes" id="UP000005268"/>
    </source>
</evidence>
<gene>
    <name evidence="2" type="ORF">YSA_02505</name>
</gene>
<protein>
    <recommendedName>
        <fullName evidence="4">Quorum-sensing-regulated virulence factor</fullName>
    </recommendedName>
</protein>
<dbReference type="Proteomes" id="UP000005268">
    <property type="component" value="Chromosome"/>
</dbReference>
<dbReference type="PATRIC" id="fig|231023.4.peg.1211"/>
<sequence>MSKRQSSNQERFMLRLIAPALSLLLALPLAAQAASKQDYDLNTLLQKVAKESSVGTPRAINEDILDQGYTVEGKALVNHLSVRQSHAARMQANPEQVRSQLGDSVCRNNGFRNLMSKGAVMVYRFTVYKTNQPVMDQAFDNASCLAGNKKK</sequence>
<dbReference type="Pfam" id="PF13652">
    <property type="entry name" value="QSregVF"/>
    <property type="match status" value="1"/>
</dbReference>
<dbReference type="Gene3D" id="3.30.300.250">
    <property type="match status" value="1"/>
</dbReference>
<proteinExistence type="predicted"/>
<feature type="signal peptide" evidence="1">
    <location>
        <begin position="1"/>
        <end position="33"/>
    </location>
</feature>
<dbReference type="KEGG" id="ppi:YSA_02505"/>
<evidence type="ECO:0008006" key="4">
    <source>
        <dbReference type="Google" id="ProtNLM"/>
    </source>
</evidence>
<dbReference type="EMBL" id="CP003588">
    <property type="protein sequence ID" value="AFK68128.1"/>
    <property type="molecule type" value="Genomic_DNA"/>
</dbReference>
<dbReference type="InterPro" id="IPR025203">
    <property type="entry name" value="QSregVF"/>
</dbReference>
<dbReference type="HOGENOM" id="CLU_1833492_0_0_6"/>
<evidence type="ECO:0000256" key="1">
    <source>
        <dbReference type="SAM" id="SignalP"/>
    </source>
</evidence>
<accession>I3URK7</accession>
<name>I3URK7_PSEPU</name>
<reference evidence="2 3" key="1">
    <citation type="journal article" date="2012" name="J. Bacteriol.">
        <title>Complete Genome Sequence of the Naphthalene-Degrading Pseudomonas putida Strain ND6.</title>
        <authorList>
            <person name="Li S."/>
            <person name="Zhao H."/>
            <person name="Li Y."/>
            <person name="Niu S."/>
            <person name="Cai B."/>
        </authorList>
    </citation>
    <scope>NUCLEOTIDE SEQUENCE [LARGE SCALE GENOMIC DNA]</scope>
    <source>
        <strain evidence="2 3">ND6</strain>
    </source>
</reference>